<sequence length="57" mass="6488">MSVFKRTMHLRPYGSFSTVIDKKDELKLAVLKSSRAHASRTHILFCISLQADSKSCF</sequence>
<protein>
    <submittedName>
        <fullName evidence="1">Uncharacterized protein</fullName>
    </submittedName>
</protein>
<organism evidence="1">
    <name type="scientific">gut metagenome</name>
    <dbReference type="NCBI Taxonomy" id="749906"/>
    <lineage>
        <taxon>unclassified sequences</taxon>
        <taxon>metagenomes</taxon>
        <taxon>organismal metagenomes</taxon>
    </lineage>
</organism>
<evidence type="ECO:0000313" key="1">
    <source>
        <dbReference type="EMBL" id="EJX08131.1"/>
    </source>
</evidence>
<dbReference type="EMBL" id="AMCI01000696">
    <property type="protein sequence ID" value="EJX08131.1"/>
    <property type="molecule type" value="Genomic_DNA"/>
</dbReference>
<accession>J9D605</accession>
<comment type="caution">
    <text evidence="1">The sequence shown here is derived from an EMBL/GenBank/DDBJ whole genome shotgun (WGS) entry which is preliminary data.</text>
</comment>
<dbReference type="AlphaFoldDB" id="J9D605"/>
<name>J9D605_9ZZZZ</name>
<proteinExistence type="predicted"/>
<gene>
    <name evidence="1" type="ORF">EVA_03745</name>
</gene>
<reference evidence="1" key="1">
    <citation type="journal article" date="2012" name="PLoS ONE">
        <title>Gene sets for utilization of primary and secondary nutrition supplies in the distal gut of endangered iberian lynx.</title>
        <authorList>
            <person name="Alcaide M."/>
            <person name="Messina E."/>
            <person name="Richter M."/>
            <person name="Bargiela R."/>
            <person name="Peplies J."/>
            <person name="Huws S.A."/>
            <person name="Newbold C.J."/>
            <person name="Golyshin P.N."/>
            <person name="Simon M.A."/>
            <person name="Lopez G."/>
            <person name="Yakimov M.M."/>
            <person name="Ferrer M."/>
        </authorList>
    </citation>
    <scope>NUCLEOTIDE SEQUENCE</scope>
</reference>